<dbReference type="OrthoDB" id="2991206at2759"/>
<protein>
    <submittedName>
        <fullName evidence="2">Uncharacterized protein</fullName>
    </submittedName>
</protein>
<keyword evidence="3" id="KW-1185">Reference proteome</keyword>
<name>S7QDT1_GLOTA</name>
<keyword evidence="1" id="KW-1133">Transmembrane helix</keyword>
<organism evidence="2 3">
    <name type="scientific">Gloeophyllum trabeum (strain ATCC 11539 / FP-39264 / Madison 617)</name>
    <name type="common">Brown rot fungus</name>
    <dbReference type="NCBI Taxonomy" id="670483"/>
    <lineage>
        <taxon>Eukaryota</taxon>
        <taxon>Fungi</taxon>
        <taxon>Dikarya</taxon>
        <taxon>Basidiomycota</taxon>
        <taxon>Agaricomycotina</taxon>
        <taxon>Agaricomycetes</taxon>
        <taxon>Gloeophyllales</taxon>
        <taxon>Gloeophyllaceae</taxon>
        <taxon>Gloeophyllum</taxon>
    </lineage>
</organism>
<evidence type="ECO:0000256" key="1">
    <source>
        <dbReference type="SAM" id="Phobius"/>
    </source>
</evidence>
<reference evidence="2 3" key="1">
    <citation type="journal article" date="2012" name="Science">
        <title>The Paleozoic origin of enzymatic lignin decomposition reconstructed from 31 fungal genomes.</title>
        <authorList>
            <person name="Floudas D."/>
            <person name="Binder M."/>
            <person name="Riley R."/>
            <person name="Barry K."/>
            <person name="Blanchette R.A."/>
            <person name="Henrissat B."/>
            <person name="Martinez A.T."/>
            <person name="Otillar R."/>
            <person name="Spatafora J.W."/>
            <person name="Yadav J.S."/>
            <person name="Aerts A."/>
            <person name="Benoit I."/>
            <person name="Boyd A."/>
            <person name="Carlson A."/>
            <person name="Copeland A."/>
            <person name="Coutinho P.M."/>
            <person name="de Vries R.P."/>
            <person name="Ferreira P."/>
            <person name="Findley K."/>
            <person name="Foster B."/>
            <person name="Gaskell J."/>
            <person name="Glotzer D."/>
            <person name="Gorecki P."/>
            <person name="Heitman J."/>
            <person name="Hesse C."/>
            <person name="Hori C."/>
            <person name="Igarashi K."/>
            <person name="Jurgens J.A."/>
            <person name="Kallen N."/>
            <person name="Kersten P."/>
            <person name="Kohler A."/>
            <person name="Kuees U."/>
            <person name="Kumar T.K.A."/>
            <person name="Kuo A."/>
            <person name="LaButti K."/>
            <person name="Larrondo L.F."/>
            <person name="Lindquist E."/>
            <person name="Ling A."/>
            <person name="Lombard V."/>
            <person name="Lucas S."/>
            <person name="Lundell T."/>
            <person name="Martin R."/>
            <person name="McLaughlin D.J."/>
            <person name="Morgenstern I."/>
            <person name="Morin E."/>
            <person name="Murat C."/>
            <person name="Nagy L.G."/>
            <person name="Nolan M."/>
            <person name="Ohm R.A."/>
            <person name="Patyshakuliyeva A."/>
            <person name="Rokas A."/>
            <person name="Ruiz-Duenas F.J."/>
            <person name="Sabat G."/>
            <person name="Salamov A."/>
            <person name="Samejima M."/>
            <person name="Schmutz J."/>
            <person name="Slot J.C."/>
            <person name="St John F."/>
            <person name="Stenlid J."/>
            <person name="Sun H."/>
            <person name="Sun S."/>
            <person name="Syed K."/>
            <person name="Tsang A."/>
            <person name="Wiebenga A."/>
            <person name="Young D."/>
            <person name="Pisabarro A."/>
            <person name="Eastwood D.C."/>
            <person name="Martin F."/>
            <person name="Cullen D."/>
            <person name="Grigoriev I.V."/>
            <person name="Hibbett D.S."/>
        </authorList>
    </citation>
    <scope>NUCLEOTIDE SEQUENCE [LARGE SCALE GENOMIC DNA]</scope>
    <source>
        <strain evidence="2 3">ATCC 11539</strain>
    </source>
</reference>
<keyword evidence="1" id="KW-0812">Transmembrane</keyword>
<dbReference type="OMA" id="CGLFWKA"/>
<dbReference type="KEGG" id="gtr:GLOTRDRAFT_99434"/>
<dbReference type="HOGENOM" id="CLU_609826_0_0_1"/>
<sequence>MATDGVSRTLTFWGLVGAVMTALKLKEHWNDYQELSQEEGRIALGSPPAYDESVPAINQLDTDIPAARPKRRRSKQFCMCCGLNCGIFWKAFGIVLGIFVLWNGVKLIIWAMTPAPTGLENMPVYSTSLGCMAPAANLLYNSTSKLTYILPVDSDDQEHTLDIRGGAVGTLVLAPYPAEAREQSAIKYEISIRADDEALFEFVQVNPAADGSKFTMKSPIIALMPLEHRKSCMRYDMTVFIPQSLKSVEIKTSAPTHIKFADVPETVILDELNIRMFSMSAVTGENMLLPNMNIRAKDYKLEVYAGWIVGDVPIVESTSLSTWRGNGVLNARVQPVDVQPGYDEDDDVPEFPTAKLNTHTGSGRTDITYLQPRIHRPIHSKHESSSNGELYLTYKDSGFSGPVNVKAKNFSLRNVQGGMGSGQTMDDRWVGDKEGSDKLTVKSDLGWVGLYF</sequence>
<evidence type="ECO:0000313" key="2">
    <source>
        <dbReference type="EMBL" id="EPQ57512.1"/>
    </source>
</evidence>
<dbReference type="GeneID" id="19310078"/>
<dbReference type="RefSeq" id="XP_007864597.1">
    <property type="nucleotide sequence ID" value="XM_007866406.1"/>
</dbReference>
<dbReference type="eggNOG" id="ENOG502SGHI">
    <property type="taxonomic scope" value="Eukaryota"/>
</dbReference>
<dbReference type="EMBL" id="KB469299">
    <property type="protein sequence ID" value="EPQ57512.1"/>
    <property type="molecule type" value="Genomic_DNA"/>
</dbReference>
<accession>S7QDT1</accession>
<keyword evidence="1" id="KW-0472">Membrane</keyword>
<feature type="transmembrane region" description="Helical" evidence="1">
    <location>
        <begin position="77"/>
        <end position="102"/>
    </location>
</feature>
<dbReference type="Proteomes" id="UP000030669">
    <property type="component" value="Unassembled WGS sequence"/>
</dbReference>
<gene>
    <name evidence="2" type="ORF">GLOTRDRAFT_99434</name>
</gene>
<dbReference type="AlphaFoldDB" id="S7QDT1"/>
<proteinExistence type="predicted"/>
<evidence type="ECO:0000313" key="3">
    <source>
        <dbReference type="Proteomes" id="UP000030669"/>
    </source>
</evidence>